<evidence type="ECO:0000256" key="6">
    <source>
        <dbReference type="PROSITE-ProRule" id="PRU10141"/>
    </source>
</evidence>
<comment type="caution">
    <text evidence="8">The sequence shown here is derived from an EMBL/GenBank/DDBJ whole genome shotgun (WGS) entry which is preliminary data.</text>
</comment>
<dbReference type="PANTHER" id="PTHR24342:SF20">
    <property type="entry name" value="MYOSIN LIGHT CHAIN KINASE, SMOOTH MUSCLE"/>
    <property type="match status" value="1"/>
</dbReference>
<dbReference type="GO" id="GO:0043065">
    <property type="term" value="P:positive regulation of apoptotic process"/>
    <property type="evidence" value="ECO:0007669"/>
    <property type="project" value="TreeGrafter"/>
</dbReference>
<dbReference type="Pfam" id="PF00069">
    <property type="entry name" value="Pkinase"/>
    <property type="match status" value="1"/>
</dbReference>
<evidence type="ECO:0000256" key="3">
    <source>
        <dbReference type="ARBA" id="ARBA00022741"/>
    </source>
</evidence>
<feature type="domain" description="Protein kinase" evidence="7">
    <location>
        <begin position="36"/>
        <end position="172"/>
    </location>
</feature>
<proteinExistence type="predicted"/>
<dbReference type="GO" id="GO:0004674">
    <property type="term" value="F:protein serine/threonine kinase activity"/>
    <property type="evidence" value="ECO:0007669"/>
    <property type="project" value="UniProtKB-KW"/>
</dbReference>
<dbReference type="PROSITE" id="PS00107">
    <property type="entry name" value="PROTEIN_KINASE_ATP"/>
    <property type="match status" value="1"/>
</dbReference>
<gene>
    <name evidence="8" type="ORF">UJA718_LOCUS39117</name>
</gene>
<dbReference type="GO" id="GO:0005634">
    <property type="term" value="C:nucleus"/>
    <property type="evidence" value="ECO:0007669"/>
    <property type="project" value="TreeGrafter"/>
</dbReference>
<keyword evidence="2" id="KW-0808">Transferase</keyword>
<dbReference type="InterPro" id="IPR000719">
    <property type="entry name" value="Prot_kinase_dom"/>
</dbReference>
<dbReference type="InterPro" id="IPR011009">
    <property type="entry name" value="Kinase-like_dom_sf"/>
</dbReference>
<keyword evidence="1" id="KW-0723">Serine/threonine-protein kinase</keyword>
<evidence type="ECO:0000256" key="4">
    <source>
        <dbReference type="ARBA" id="ARBA00022777"/>
    </source>
</evidence>
<keyword evidence="4" id="KW-0418">Kinase</keyword>
<dbReference type="Proteomes" id="UP000663873">
    <property type="component" value="Unassembled WGS sequence"/>
</dbReference>
<name>A0A821LQI6_9BILA</name>
<evidence type="ECO:0000313" key="9">
    <source>
        <dbReference type="Proteomes" id="UP000663873"/>
    </source>
</evidence>
<dbReference type="Gene3D" id="1.10.510.10">
    <property type="entry name" value="Transferase(Phosphotransferase) domain 1"/>
    <property type="match status" value="1"/>
</dbReference>
<dbReference type="GO" id="GO:0005524">
    <property type="term" value="F:ATP binding"/>
    <property type="evidence" value="ECO:0007669"/>
    <property type="project" value="UniProtKB-UniRule"/>
</dbReference>
<reference evidence="8" key="1">
    <citation type="submission" date="2021-02" db="EMBL/GenBank/DDBJ databases">
        <authorList>
            <person name="Nowell W R."/>
        </authorList>
    </citation>
    <scope>NUCLEOTIDE SEQUENCE</scope>
</reference>
<evidence type="ECO:0000256" key="5">
    <source>
        <dbReference type="ARBA" id="ARBA00022840"/>
    </source>
</evidence>
<protein>
    <recommendedName>
        <fullName evidence="7">Protein kinase domain-containing protein</fullName>
    </recommendedName>
</protein>
<dbReference type="SUPFAM" id="SSF56112">
    <property type="entry name" value="Protein kinase-like (PK-like)"/>
    <property type="match status" value="1"/>
</dbReference>
<organism evidence="8 9">
    <name type="scientific">Rotaria socialis</name>
    <dbReference type="NCBI Taxonomy" id="392032"/>
    <lineage>
        <taxon>Eukaryota</taxon>
        <taxon>Metazoa</taxon>
        <taxon>Spiralia</taxon>
        <taxon>Gnathifera</taxon>
        <taxon>Rotifera</taxon>
        <taxon>Eurotatoria</taxon>
        <taxon>Bdelloidea</taxon>
        <taxon>Philodinida</taxon>
        <taxon>Philodinidae</taxon>
        <taxon>Rotaria</taxon>
    </lineage>
</organism>
<feature type="binding site" evidence="6">
    <location>
        <position position="65"/>
    </location>
    <ligand>
        <name>ATP</name>
        <dbReference type="ChEBI" id="CHEBI:30616"/>
    </ligand>
</feature>
<evidence type="ECO:0000256" key="2">
    <source>
        <dbReference type="ARBA" id="ARBA00022679"/>
    </source>
</evidence>
<evidence type="ECO:0000256" key="1">
    <source>
        <dbReference type="ARBA" id="ARBA00022527"/>
    </source>
</evidence>
<dbReference type="SMART" id="SM00220">
    <property type="entry name" value="S_TKc"/>
    <property type="match status" value="1"/>
</dbReference>
<dbReference type="FunFam" id="3.30.200.20:FF:000042">
    <property type="entry name" value="Aurora kinase A"/>
    <property type="match status" value="1"/>
</dbReference>
<dbReference type="PANTHER" id="PTHR24342">
    <property type="entry name" value="SERINE/THREONINE-PROTEIN KINASE 17"/>
    <property type="match status" value="1"/>
</dbReference>
<dbReference type="GO" id="GO:0035556">
    <property type="term" value="P:intracellular signal transduction"/>
    <property type="evidence" value="ECO:0007669"/>
    <property type="project" value="TreeGrafter"/>
</dbReference>
<keyword evidence="5 6" id="KW-0067">ATP-binding</keyword>
<evidence type="ECO:0000313" key="8">
    <source>
        <dbReference type="EMBL" id="CAF4754675.1"/>
    </source>
</evidence>
<keyword evidence="9" id="KW-1185">Reference proteome</keyword>
<evidence type="ECO:0000259" key="7">
    <source>
        <dbReference type="PROSITE" id="PS50011"/>
    </source>
</evidence>
<sequence>HGPHTSHDVVLEEDIDPPFKPRIVTVQKNKSVTDQYELLEFLGRGKFGEVKKCRERSTKHLLAAKFLQINRETDRTEAFNEIEIMKALQHPRLLQLYDAFETKSDICLIMELITGGELFERVIDEDFILTERLCELYMMQICEGVNFMHSCNIIHLDMKVVEFIFCFIFEVY</sequence>
<dbReference type="AlphaFoldDB" id="A0A821LQI6"/>
<dbReference type="InterPro" id="IPR017441">
    <property type="entry name" value="Protein_kinase_ATP_BS"/>
</dbReference>
<accession>A0A821LQI6</accession>
<dbReference type="EMBL" id="CAJOBP010041013">
    <property type="protein sequence ID" value="CAF4754675.1"/>
    <property type="molecule type" value="Genomic_DNA"/>
</dbReference>
<dbReference type="Gene3D" id="3.30.200.20">
    <property type="entry name" value="Phosphorylase Kinase, domain 1"/>
    <property type="match status" value="1"/>
</dbReference>
<dbReference type="PROSITE" id="PS50011">
    <property type="entry name" value="PROTEIN_KINASE_DOM"/>
    <property type="match status" value="1"/>
</dbReference>
<feature type="non-terminal residue" evidence="8">
    <location>
        <position position="1"/>
    </location>
</feature>
<keyword evidence="3 6" id="KW-0547">Nucleotide-binding</keyword>